<evidence type="ECO:0000256" key="11">
    <source>
        <dbReference type="ARBA" id="ARBA00068864"/>
    </source>
</evidence>
<comment type="similarity">
    <text evidence="4">Belongs to the nucleoporin NSP1/NUP62 family.</text>
</comment>
<feature type="region of interest" description="Disordered" evidence="15">
    <location>
        <begin position="183"/>
        <end position="202"/>
    </location>
</feature>
<dbReference type="Pfam" id="PF05064">
    <property type="entry name" value="Nsp1_C"/>
    <property type="match status" value="1"/>
</dbReference>
<gene>
    <name evidence="17" type="ORF">CEP52_009285</name>
</gene>
<protein>
    <recommendedName>
        <fullName evidence="11">Nucleoporin NSP1</fullName>
    </recommendedName>
    <alternativeName>
        <fullName evidence="12">Nuclear pore protein NSP1</fullName>
    </alternativeName>
    <alternativeName>
        <fullName evidence="13">Nucleoskeletal-like protein</fullName>
    </alternativeName>
</protein>
<dbReference type="GO" id="GO:0005543">
    <property type="term" value="F:phospholipid binding"/>
    <property type="evidence" value="ECO:0007669"/>
    <property type="project" value="TreeGrafter"/>
</dbReference>
<feature type="coiled-coil region" evidence="14">
    <location>
        <begin position="708"/>
        <end position="735"/>
    </location>
</feature>
<dbReference type="GO" id="GO:0017056">
    <property type="term" value="F:structural constituent of nuclear pore"/>
    <property type="evidence" value="ECO:0007669"/>
    <property type="project" value="InterPro"/>
</dbReference>
<organism evidence="17 18">
    <name type="scientific">Fusarium oligoseptatum</name>
    <dbReference type="NCBI Taxonomy" id="2604345"/>
    <lineage>
        <taxon>Eukaryota</taxon>
        <taxon>Fungi</taxon>
        <taxon>Dikarya</taxon>
        <taxon>Ascomycota</taxon>
        <taxon>Pezizomycotina</taxon>
        <taxon>Sordariomycetes</taxon>
        <taxon>Hypocreomycetidae</taxon>
        <taxon>Hypocreales</taxon>
        <taxon>Nectriaceae</taxon>
        <taxon>Fusarium</taxon>
        <taxon>Fusarium solani species complex</taxon>
    </lineage>
</organism>
<keyword evidence="18" id="KW-1185">Reference proteome</keyword>
<sequence>MVKKGGRRHLRVLEARPLQRIAYIYPSRKIHDSWVLIEIACTAAQLTWRSRCRSSGTSSPRRRESRERIRDTAIDNSPDARKLILNLQPPSCRSALEAQAALRARQTTTRRLPRRLRAVSLELRREHPSSPLEVPLLVAALHPLATQAVCLVNKLAPRRKKPAGGLFGGSATNNTPAPTGSGLFGGGASTTPSSGGLFGGGGASTTPATTAATGGLFGGGAATSTTPTTGGLFGNNGNAANKQPAGNLFGGANTTTPASGGLFGGQNNATQAQSAATTSAAPASGLFASTGNSLFGNKAASTTPSTAPTATPARPTFALPSTTPAGAPPAGSAKPNLFGNAGAQQTSTTPSLFGAKPTNTSAPAQPSTTTTASSGLFGGAQSGASAPAGGLFGGAAASTTAPSSGGLFGGAKTETAAPAASQAGGSTPSTTSALFGAKPAAPAAAAQTSTPAGGLFGGAATTSAAATASTPATAGSLFGAKPAATTTAAATTAAPATASSAGGLFGGAPKPSTETTAPKPAGGLFGTPATTQAQTATTTAAPATTATTTAAPASSLFGAKAATTTDASKDAAKPAAQNGTSALGASTTGPTSQMARLKNKTMEDIVTRWASDLSKYQKEFKEQATTVSTWDRSLVDNGEKIQKLYLDTFEAERRSHEIERQLAAVENQQDELELWLDRYESEVQDMFAKQLGPGEQLAGPDQERERTYKLAEKLMQQLDEKSRDLTKMVKEINDISGTLNKGAKPEDPLSQIVRVLNGHLTQLQWIDANASALQAKVTAAQKSSSNLGSHYGSSDNDAAESFYRSYMGRR</sequence>
<evidence type="ECO:0000256" key="4">
    <source>
        <dbReference type="ARBA" id="ARBA00005911"/>
    </source>
</evidence>
<feature type="compositionally biased region" description="Low complexity" evidence="15">
    <location>
        <begin position="357"/>
        <end position="374"/>
    </location>
</feature>
<keyword evidence="10" id="KW-0539">Nucleus</keyword>
<proteinExistence type="inferred from homology"/>
<comment type="caution">
    <text evidence="17">The sequence shown here is derived from an EMBL/GenBank/DDBJ whole genome shotgun (WGS) entry which is preliminary data.</text>
</comment>
<feature type="region of interest" description="Disordered" evidence="15">
    <location>
        <begin position="498"/>
        <end position="547"/>
    </location>
</feature>
<name>A0A428TDT4_9HYPO</name>
<keyword evidence="7" id="KW-0653">Protein transport</keyword>
<evidence type="ECO:0000256" key="13">
    <source>
        <dbReference type="ARBA" id="ARBA00081079"/>
    </source>
</evidence>
<evidence type="ECO:0000256" key="5">
    <source>
        <dbReference type="ARBA" id="ARBA00022448"/>
    </source>
</evidence>
<dbReference type="GO" id="GO:0044613">
    <property type="term" value="C:nuclear pore central transport channel"/>
    <property type="evidence" value="ECO:0007669"/>
    <property type="project" value="TreeGrafter"/>
</dbReference>
<evidence type="ECO:0000256" key="1">
    <source>
        <dbReference type="ARBA" id="ARBA00004335"/>
    </source>
</evidence>
<dbReference type="GO" id="GO:0006606">
    <property type="term" value="P:protein import into nucleus"/>
    <property type="evidence" value="ECO:0007669"/>
    <property type="project" value="TreeGrafter"/>
</dbReference>
<accession>A0A428TDT4</accession>
<feature type="coiled-coil region" evidence="14">
    <location>
        <begin position="648"/>
        <end position="682"/>
    </location>
</feature>
<feature type="compositionally biased region" description="Low complexity" evidence="15">
    <location>
        <begin position="527"/>
        <end position="547"/>
    </location>
</feature>
<evidence type="ECO:0000256" key="6">
    <source>
        <dbReference type="ARBA" id="ARBA00022816"/>
    </source>
</evidence>
<evidence type="ECO:0000259" key="16">
    <source>
        <dbReference type="Pfam" id="PF05064"/>
    </source>
</evidence>
<evidence type="ECO:0000256" key="3">
    <source>
        <dbReference type="ARBA" id="ARBA00004620"/>
    </source>
</evidence>
<evidence type="ECO:0000256" key="15">
    <source>
        <dbReference type="SAM" id="MobiDB-lite"/>
    </source>
</evidence>
<dbReference type="InterPro" id="IPR007758">
    <property type="entry name" value="Nucleoporin_NSP1_C"/>
</dbReference>
<evidence type="ECO:0000313" key="18">
    <source>
        <dbReference type="Proteomes" id="UP000287144"/>
    </source>
</evidence>
<evidence type="ECO:0000256" key="2">
    <source>
        <dbReference type="ARBA" id="ARBA00004567"/>
    </source>
</evidence>
<keyword evidence="5" id="KW-0813">Transport</keyword>
<keyword evidence="14" id="KW-0175">Coiled coil</keyword>
<dbReference type="EMBL" id="NKCK01000096">
    <property type="protein sequence ID" value="RSM00204.1"/>
    <property type="molecule type" value="Genomic_DNA"/>
</dbReference>
<feature type="compositionally biased region" description="Polar residues" evidence="15">
    <location>
        <begin position="342"/>
        <end position="351"/>
    </location>
</feature>
<dbReference type="STRING" id="1325735.A0A428TDT4"/>
<evidence type="ECO:0000256" key="10">
    <source>
        <dbReference type="ARBA" id="ARBA00023242"/>
    </source>
</evidence>
<feature type="compositionally biased region" description="Low complexity" evidence="15">
    <location>
        <begin position="299"/>
        <end position="333"/>
    </location>
</feature>
<dbReference type="PANTHER" id="PTHR12084:SF0">
    <property type="entry name" value="NUCLEAR PORE GLYCOPROTEIN P62"/>
    <property type="match status" value="1"/>
</dbReference>
<dbReference type="FunFam" id="1.20.5.170:FF:000040">
    <property type="entry name" value="Nuclear pore glycoprotein p62"/>
    <property type="match status" value="1"/>
</dbReference>
<dbReference type="GO" id="GO:0051028">
    <property type="term" value="P:mRNA transport"/>
    <property type="evidence" value="ECO:0007669"/>
    <property type="project" value="UniProtKB-KW"/>
</dbReference>
<keyword evidence="8" id="KW-0811">Translocation</keyword>
<dbReference type="GO" id="GO:0031965">
    <property type="term" value="C:nuclear membrane"/>
    <property type="evidence" value="ECO:0007669"/>
    <property type="project" value="UniProtKB-SubCell"/>
</dbReference>
<feature type="domain" description="Nucleoporin NSP1-like C-terminal" evidence="16">
    <location>
        <begin position="588"/>
        <end position="692"/>
    </location>
</feature>
<evidence type="ECO:0000256" key="9">
    <source>
        <dbReference type="ARBA" id="ARBA00023132"/>
    </source>
</evidence>
<dbReference type="InterPro" id="IPR025574">
    <property type="entry name" value="Nucleoporin_FG_rpt"/>
</dbReference>
<dbReference type="GO" id="GO:0006405">
    <property type="term" value="P:RNA export from nucleus"/>
    <property type="evidence" value="ECO:0007669"/>
    <property type="project" value="TreeGrafter"/>
</dbReference>
<dbReference type="Pfam" id="PF13634">
    <property type="entry name" value="Nucleoporin_FG"/>
    <property type="match status" value="3"/>
</dbReference>
<dbReference type="Gene3D" id="1.20.5.170">
    <property type="match status" value="1"/>
</dbReference>
<keyword evidence="6" id="KW-0509">mRNA transport</keyword>
<evidence type="ECO:0000256" key="7">
    <source>
        <dbReference type="ARBA" id="ARBA00022927"/>
    </source>
</evidence>
<dbReference type="Proteomes" id="UP000287144">
    <property type="component" value="Unassembled WGS sequence"/>
</dbReference>
<dbReference type="AlphaFoldDB" id="A0A428TDT4"/>
<evidence type="ECO:0000256" key="8">
    <source>
        <dbReference type="ARBA" id="ARBA00023010"/>
    </source>
</evidence>
<feature type="compositionally biased region" description="Polar residues" evidence="15">
    <location>
        <begin position="577"/>
        <end position="594"/>
    </location>
</feature>
<feature type="region of interest" description="Disordered" evidence="15">
    <location>
        <begin position="298"/>
        <end position="378"/>
    </location>
</feature>
<keyword evidence="9" id="KW-0906">Nuclear pore complex</keyword>
<evidence type="ECO:0000313" key="17">
    <source>
        <dbReference type="EMBL" id="RSM00204.1"/>
    </source>
</evidence>
<dbReference type="PANTHER" id="PTHR12084">
    <property type="entry name" value="NUCLEAR PORE GLYCOPROTEIN P62-RELATED"/>
    <property type="match status" value="1"/>
</dbReference>
<evidence type="ECO:0000256" key="14">
    <source>
        <dbReference type="SAM" id="Coils"/>
    </source>
</evidence>
<comment type="subcellular location">
    <subcellularLocation>
        <location evidence="1">Nucleus membrane</location>
        <topology evidence="1">Peripheral membrane protein</topology>
        <orientation evidence="1">Cytoplasmic side</orientation>
    </subcellularLocation>
    <subcellularLocation>
        <location evidence="3">Nucleus membrane</location>
        <topology evidence="3">Peripheral membrane protein</topology>
        <orientation evidence="3">Nucleoplasmic side</orientation>
    </subcellularLocation>
    <subcellularLocation>
        <location evidence="2">Nucleus</location>
        <location evidence="2">Nuclear pore complex</location>
    </subcellularLocation>
</comment>
<evidence type="ECO:0000256" key="12">
    <source>
        <dbReference type="ARBA" id="ARBA00078941"/>
    </source>
</evidence>
<feature type="region of interest" description="Disordered" evidence="15">
    <location>
        <begin position="568"/>
        <end position="595"/>
    </location>
</feature>
<reference evidence="17 18" key="1">
    <citation type="submission" date="2017-06" db="EMBL/GenBank/DDBJ databases">
        <title>Comparative genomic analysis of Ambrosia Fusariam Clade fungi.</title>
        <authorList>
            <person name="Stajich J.E."/>
            <person name="Carrillo J."/>
            <person name="Kijimoto T."/>
            <person name="Eskalen A."/>
            <person name="O'Donnell K."/>
            <person name="Kasson M."/>
        </authorList>
    </citation>
    <scope>NUCLEOTIDE SEQUENCE [LARGE SCALE GENOMIC DNA]</scope>
    <source>
        <strain evidence="17 18">NRRL62579</strain>
    </source>
</reference>
<dbReference type="InterPro" id="IPR026010">
    <property type="entry name" value="NSP1/NUP62"/>
</dbReference>